<reference evidence="13" key="2">
    <citation type="journal article" date="2016" name="Sci. Rep.">
        <title>Dictyocaulus viviparus genome, variome and transcriptome elucidate lungworm biology and support future intervention.</title>
        <authorList>
            <person name="McNulty S.N."/>
            <person name="Strube C."/>
            <person name="Rosa B.A."/>
            <person name="Martin J.C."/>
            <person name="Tyagi R."/>
            <person name="Choi Y.J."/>
            <person name="Wang Q."/>
            <person name="Hallsworth Pepin K."/>
            <person name="Zhang X."/>
            <person name="Ozersky P."/>
            <person name="Wilson R.K."/>
            <person name="Sternberg P.W."/>
            <person name="Gasser R.B."/>
            <person name="Mitreva M."/>
        </authorList>
    </citation>
    <scope>NUCLEOTIDE SEQUENCE [LARGE SCALE GENOMIC DNA]</scope>
    <source>
        <strain evidence="13">HannoverDv2000</strain>
    </source>
</reference>
<keyword evidence="5 9" id="KW-0805">Transcription regulation</keyword>
<evidence type="ECO:0000256" key="5">
    <source>
        <dbReference type="ARBA" id="ARBA00023015"/>
    </source>
</evidence>
<dbReference type="GO" id="GO:0006325">
    <property type="term" value="P:chromatin organization"/>
    <property type="evidence" value="ECO:0007669"/>
    <property type="project" value="UniProtKB-KW"/>
</dbReference>
<evidence type="ECO:0000256" key="9">
    <source>
        <dbReference type="RuleBase" id="RU368022"/>
    </source>
</evidence>
<name>A0A0D8X8K4_DICVI</name>
<feature type="compositionally biased region" description="Basic and acidic residues" evidence="11">
    <location>
        <begin position="1"/>
        <end position="21"/>
    </location>
</feature>
<feature type="compositionally biased region" description="Basic and acidic residues" evidence="11">
    <location>
        <begin position="33"/>
        <end position="49"/>
    </location>
</feature>
<evidence type="ECO:0000256" key="6">
    <source>
        <dbReference type="ARBA" id="ARBA00023054"/>
    </source>
</evidence>
<proteinExistence type="inferred from homology"/>
<dbReference type="GO" id="GO:0000123">
    <property type="term" value="C:histone acetyltransferase complex"/>
    <property type="evidence" value="ECO:0007669"/>
    <property type="project" value="InterPro"/>
</dbReference>
<evidence type="ECO:0000313" key="12">
    <source>
        <dbReference type="EMBL" id="KJH39969.1"/>
    </source>
</evidence>
<evidence type="ECO:0000256" key="4">
    <source>
        <dbReference type="ARBA" id="ARBA00022853"/>
    </source>
</evidence>
<dbReference type="Proteomes" id="UP000053766">
    <property type="component" value="Unassembled WGS sequence"/>
</dbReference>
<evidence type="ECO:0000256" key="1">
    <source>
        <dbReference type="ARBA" id="ARBA00004123"/>
    </source>
</evidence>
<dbReference type="OrthoDB" id="440324at2759"/>
<feature type="coiled-coil region" evidence="10">
    <location>
        <begin position="74"/>
        <end position="115"/>
    </location>
</feature>
<keyword evidence="8" id="KW-0539">Nucleus</keyword>
<dbReference type="AlphaFoldDB" id="A0A0D8X8K4"/>
<keyword evidence="7 9" id="KW-0804">Transcription</keyword>
<dbReference type="InterPro" id="IPR015418">
    <property type="entry name" value="Eaf6"/>
</dbReference>
<evidence type="ECO:0000256" key="10">
    <source>
        <dbReference type="SAM" id="Coils"/>
    </source>
</evidence>
<evidence type="ECO:0000256" key="3">
    <source>
        <dbReference type="ARBA" id="ARBA00019141"/>
    </source>
</evidence>
<evidence type="ECO:0000256" key="7">
    <source>
        <dbReference type="ARBA" id="ARBA00023163"/>
    </source>
</evidence>
<feature type="region of interest" description="Disordered" evidence="11">
    <location>
        <begin position="1"/>
        <end position="68"/>
    </location>
</feature>
<dbReference type="Pfam" id="PF09340">
    <property type="entry name" value="NuA4"/>
    <property type="match status" value="1"/>
</dbReference>
<evidence type="ECO:0000256" key="8">
    <source>
        <dbReference type="ARBA" id="ARBA00023242"/>
    </source>
</evidence>
<accession>A0A0D8X8K4</accession>
<evidence type="ECO:0000256" key="11">
    <source>
        <dbReference type="SAM" id="MobiDB-lite"/>
    </source>
</evidence>
<evidence type="ECO:0000313" key="13">
    <source>
        <dbReference type="Proteomes" id="UP000053766"/>
    </source>
</evidence>
<gene>
    <name evidence="12" type="ORF">DICVIV_14121</name>
</gene>
<keyword evidence="6 10" id="KW-0175">Coiled coil</keyword>
<evidence type="ECO:0000256" key="2">
    <source>
        <dbReference type="ARBA" id="ARBA00010916"/>
    </source>
</evidence>
<dbReference type="GO" id="GO:0005634">
    <property type="term" value="C:nucleus"/>
    <property type="evidence" value="ECO:0007669"/>
    <property type="project" value="UniProtKB-SubCell"/>
</dbReference>
<keyword evidence="4" id="KW-0156">Chromatin regulator</keyword>
<dbReference type="EMBL" id="KN718896">
    <property type="protein sequence ID" value="KJH39969.1"/>
    <property type="molecule type" value="Genomic_DNA"/>
</dbReference>
<protein>
    <recommendedName>
        <fullName evidence="3">Chromatin modification-related protein MEAF6</fullName>
    </recommendedName>
</protein>
<organism evidence="12 13">
    <name type="scientific">Dictyocaulus viviparus</name>
    <name type="common">Bovine lungworm</name>
    <dbReference type="NCBI Taxonomy" id="29172"/>
    <lineage>
        <taxon>Eukaryota</taxon>
        <taxon>Metazoa</taxon>
        <taxon>Ecdysozoa</taxon>
        <taxon>Nematoda</taxon>
        <taxon>Chromadorea</taxon>
        <taxon>Rhabditida</taxon>
        <taxon>Rhabditina</taxon>
        <taxon>Rhabditomorpha</taxon>
        <taxon>Strongyloidea</taxon>
        <taxon>Metastrongylidae</taxon>
        <taxon>Dictyocaulus</taxon>
    </lineage>
</organism>
<sequence>MSKTFSDFKEKIQQNEVDRAKNNTQRKGIRGRGRIEERNVIDPQKEAQQPKKRVWKKASQQKPVQPMKIDQKTAIEHENILQKLLKQREKVEENLKNLEDELYSFEENFLEETAEFGNVVKGTES</sequence>
<dbReference type="PANTHER" id="PTHR13476">
    <property type="entry name" value="CHROMATIN MODIFICATION-RELATED PROTEIN MEAF6"/>
    <property type="match status" value="1"/>
</dbReference>
<keyword evidence="13" id="KW-1185">Reference proteome</keyword>
<comment type="similarity">
    <text evidence="2 9">Belongs to the EAF6 family.</text>
</comment>
<comment type="subcellular location">
    <subcellularLocation>
        <location evidence="1">Nucleus</location>
    </subcellularLocation>
</comment>
<reference evidence="12 13" key="1">
    <citation type="submission" date="2013-11" db="EMBL/GenBank/DDBJ databases">
        <title>Draft genome of the bovine lungworm Dictyocaulus viviparus.</title>
        <authorList>
            <person name="Mitreva M."/>
        </authorList>
    </citation>
    <scope>NUCLEOTIDE SEQUENCE [LARGE SCALE GENOMIC DNA]</scope>
    <source>
        <strain evidence="12 13">HannoverDv2000</strain>
    </source>
</reference>